<organism evidence="3 4">
    <name type="scientific">Sugiyamaella lignohabitans</name>
    <dbReference type="NCBI Taxonomy" id="796027"/>
    <lineage>
        <taxon>Eukaryota</taxon>
        <taxon>Fungi</taxon>
        <taxon>Dikarya</taxon>
        <taxon>Ascomycota</taxon>
        <taxon>Saccharomycotina</taxon>
        <taxon>Dipodascomycetes</taxon>
        <taxon>Dipodascales</taxon>
        <taxon>Trichomonascaceae</taxon>
        <taxon>Sugiyamaella</taxon>
    </lineage>
</organism>
<feature type="compositionally biased region" description="Polar residues" evidence="2">
    <location>
        <begin position="62"/>
        <end position="83"/>
    </location>
</feature>
<feature type="coiled-coil region" evidence="1">
    <location>
        <begin position="352"/>
        <end position="386"/>
    </location>
</feature>
<dbReference type="RefSeq" id="XP_018736910.1">
    <property type="nucleotide sequence ID" value="XM_018878948.1"/>
</dbReference>
<dbReference type="AlphaFoldDB" id="A0A167ETF4"/>
<gene>
    <name evidence="3" type="ORF">AWJ20_2021</name>
</gene>
<keyword evidence="1" id="KW-0175">Coiled coil</keyword>
<dbReference type="Pfam" id="PF08202">
    <property type="entry name" value="MIS13"/>
    <property type="match status" value="1"/>
</dbReference>
<dbReference type="GO" id="GO:0000444">
    <property type="term" value="C:MIS12/MIND type complex"/>
    <property type="evidence" value="ECO:0007669"/>
    <property type="project" value="InterPro"/>
</dbReference>
<dbReference type="OrthoDB" id="3364649at2759"/>
<feature type="compositionally biased region" description="Basic and acidic residues" evidence="2">
    <location>
        <begin position="138"/>
        <end position="152"/>
    </location>
</feature>
<feature type="compositionally biased region" description="Basic residues" evidence="2">
    <location>
        <begin position="224"/>
        <end position="236"/>
    </location>
</feature>
<feature type="compositionally biased region" description="Polar residues" evidence="2">
    <location>
        <begin position="14"/>
        <end position="31"/>
    </location>
</feature>
<dbReference type="PANTHER" id="PTHR14778">
    <property type="entry name" value="KINETOCHORE-ASSOCIATED PROTEIN DSN1 HOMOLOG"/>
    <property type="match status" value="1"/>
</dbReference>
<protein>
    <recommendedName>
        <fullName evidence="5">Kinetochore protein mis13</fullName>
    </recommendedName>
</protein>
<sequence>MARPRKSDAGPNGSDVSGQPVPHTTSSNVEVTNPPKKKRGRPRKSVSREEDDGFVFKRLDSESSLNSSTAKPVSSSKKVTTLKETVHLALEQAKSQSISSSRSEPEKAKKIASKSSSSQKHSAHSSKENEKQKKRSQREHDHAHSKDSDKRQKLSKMRPRDTTSGSAIATPPPSIPSSDNHDSQPGSYDDSIAGRTSTTQVLLHDQETPVIRRNQKLRNQTTTGKRRSSLSNRGKRLSNIGNGYLADPHSDVDARDFSKHLDENLSDVQRLKQVLLWCLKRNLEVHGEDLKRKRDQSTKSTSEELTALTIARQIFEEEVVKNLVDGKISIDWHSRPENAGQANVKRIPNSLNVTAQNNLTAFQKRLEELEREKEELERNLQSVGKSRLSKERLDNLIDDNILNTLDDQTRRLFLEYKSSSTPVLEPSIQLRSFRENLPNVEVGVTQLRDGVHKIESITKAASIFIDKTMKKLSEAAAITYANNNSTQLVLTIPEANSDADRSESSLRTPVSPHDILRAISRLES</sequence>
<name>A0A167ETF4_9ASCO</name>
<feature type="region of interest" description="Disordered" evidence="2">
    <location>
        <begin position="1"/>
        <end position="244"/>
    </location>
</feature>
<reference evidence="3 4" key="1">
    <citation type="submission" date="2016-02" db="EMBL/GenBank/DDBJ databases">
        <title>Complete genome sequence and transcriptome regulation of the pentose utilising yeast Sugiyamaella lignohabitans.</title>
        <authorList>
            <person name="Bellasio M."/>
            <person name="Peymann A."/>
            <person name="Valli M."/>
            <person name="Sipitzky M."/>
            <person name="Graf A."/>
            <person name="Sauer M."/>
            <person name="Marx H."/>
            <person name="Mattanovich D."/>
        </authorList>
    </citation>
    <scope>NUCLEOTIDE SEQUENCE [LARGE SCALE GENOMIC DNA]</scope>
    <source>
        <strain evidence="3 4">CBS 10342</strain>
    </source>
</reference>
<dbReference type="PANTHER" id="PTHR14778:SF2">
    <property type="entry name" value="KINETOCHORE-ASSOCIATED PROTEIN DSN1 HOMOLOG"/>
    <property type="match status" value="1"/>
</dbReference>
<dbReference type="InterPro" id="IPR013218">
    <property type="entry name" value="Dsn1/Mis13"/>
</dbReference>
<keyword evidence="4" id="KW-1185">Reference proteome</keyword>
<evidence type="ECO:0000313" key="3">
    <source>
        <dbReference type="EMBL" id="ANB14433.1"/>
    </source>
</evidence>
<dbReference type="GeneID" id="30033888"/>
<dbReference type="GO" id="GO:0007059">
    <property type="term" value="P:chromosome segregation"/>
    <property type="evidence" value="ECO:0007669"/>
    <property type="project" value="InterPro"/>
</dbReference>
<evidence type="ECO:0008006" key="5">
    <source>
        <dbReference type="Google" id="ProtNLM"/>
    </source>
</evidence>
<evidence type="ECO:0000313" key="4">
    <source>
        <dbReference type="Proteomes" id="UP000189580"/>
    </source>
</evidence>
<dbReference type="KEGG" id="slb:AWJ20_2021"/>
<proteinExistence type="predicted"/>
<accession>A0A167ETF4</accession>
<dbReference type="EMBL" id="CP014503">
    <property type="protein sequence ID" value="ANB14433.1"/>
    <property type="molecule type" value="Genomic_DNA"/>
</dbReference>
<evidence type="ECO:0000256" key="2">
    <source>
        <dbReference type="SAM" id="MobiDB-lite"/>
    </source>
</evidence>
<evidence type="ECO:0000256" key="1">
    <source>
        <dbReference type="SAM" id="Coils"/>
    </source>
</evidence>
<dbReference type="GO" id="GO:0051301">
    <property type="term" value="P:cell division"/>
    <property type="evidence" value="ECO:0007669"/>
    <property type="project" value="InterPro"/>
</dbReference>
<feature type="compositionally biased region" description="Basic residues" evidence="2">
    <location>
        <begin position="35"/>
        <end position="45"/>
    </location>
</feature>
<dbReference type="Proteomes" id="UP000189580">
    <property type="component" value="Chromosome b"/>
</dbReference>